<protein>
    <recommendedName>
        <fullName evidence="7">peptidoglycan glycosyltransferase</fullName>
        <ecNumber evidence="7">2.4.99.28</ecNumber>
    </recommendedName>
</protein>
<keyword evidence="10" id="KW-0472">Membrane</keyword>
<reference evidence="13 14" key="1">
    <citation type="journal article" date="2023" name="Cell">
        <title>Genetic manipulation of Patescibacteria provides mechanistic insights into microbial dark matter and the epibiotic lifestyle.</title>
        <authorList>
            <person name="Wang Y."/>
            <person name="Gallagher L.A."/>
            <person name="Andrade P.A."/>
            <person name="Liu A."/>
            <person name="Humphreys I.R."/>
            <person name="Turkarslan S."/>
            <person name="Cutler K.J."/>
            <person name="Arrieta-Ortiz M.L."/>
            <person name="Li Y."/>
            <person name="Radey M.C."/>
            <person name="McLean J.S."/>
            <person name="Cong Q."/>
            <person name="Baker D."/>
            <person name="Baliga N.S."/>
            <person name="Peterson S.B."/>
            <person name="Mougous J.D."/>
        </authorList>
    </citation>
    <scope>NUCLEOTIDE SEQUENCE [LARGE SCALE GENOMIC DNA]</scope>
    <source>
        <strain evidence="13 14">ML1</strain>
    </source>
</reference>
<dbReference type="SUPFAM" id="SSF53955">
    <property type="entry name" value="Lysozyme-like"/>
    <property type="match status" value="1"/>
</dbReference>
<dbReference type="Pfam" id="PF00912">
    <property type="entry name" value="Transgly"/>
    <property type="match status" value="1"/>
</dbReference>
<keyword evidence="10" id="KW-0812">Transmembrane</keyword>
<dbReference type="Gene3D" id="1.10.3810.10">
    <property type="entry name" value="Biosynthetic peptidoglycan transglycosylase-like"/>
    <property type="match status" value="1"/>
</dbReference>
<feature type="domain" description="Penicillin-binding protein transpeptidase" evidence="11">
    <location>
        <begin position="357"/>
        <end position="630"/>
    </location>
</feature>
<organism evidence="13 14">
    <name type="scientific">Candidatus Southlakia epibionticum</name>
    <dbReference type="NCBI Taxonomy" id="3043284"/>
    <lineage>
        <taxon>Bacteria</taxon>
        <taxon>Candidatus Saccharimonadota</taxon>
        <taxon>Candidatus Saccharimonadia</taxon>
        <taxon>Candidatus Saccharimonadales</taxon>
        <taxon>Candidatus Saccharimonadaceae</taxon>
        <taxon>Candidatus Southlakia</taxon>
    </lineage>
</organism>
<keyword evidence="5" id="KW-0378">Hydrolase</keyword>
<dbReference type="EC" id="2.4.99.28" evidence="7"/>
<dbReference type="InterPro" id="IPR050396">
    <property type="entry name" value="Glycosyltr_51/Transpeptidase"/>
</dbReference>
<feature type="domain" description="Glycosyl transferase family 51" evidence="12">
    <location>
        <begin position="93"/>
        <end position="263"/>
    </location>
</feature>
<keyword evidence="3" id="KW-0328">Glycosyltransferase</keyword>
<proteinExistence type="predicted"/>
<dbReference type="InterPro" id="IPR012338">
    <property type="entry name" value="Beta-lactam/transpept-like"/>
</dbReference>
<dbReference type="Gene3D" id="3.40.710.10">
    <property type="entry name" value="DD-peptidase/beta-lactamase superfamily"/>
    <property type="match status" value="1"/>
</dbReference>
<keyword evidence="2" id="KW-0645">Protease</keyword>
<feature type="region of interest" description="Disordered" evidence="9">
    <location>
        <begin position="784"/>
        <end position="828"/>
    </location>
</feature>
<dbReference type="InterPro" id="IPR036950">
    <property type="entry name" value="PBP_transglycosylase"/>
</dbReference>
<dbReference type="PANTHER" id="PTHR32282:SF15">
    <property type="entry name" value="PENICILLIN-BINDING PROTEIN 1C"/>
    <property type="match status" value="1"/>
</dbReference>
<keyword evidence="14" id="KW-1185">Reference proteome</keyword>
<dbReference type="PANTHER" id="PTHR32282">
    <property type="entry name" value="BINDING PROTEIN TRANSPEPTIDASE, PUTATIVE-RELATED"/>
    <property type="match status" value="1"/>
</dbReference>
<feature type="region of interest" description="Disordered" evidence="9">
    <location>
        <begin position="1"/>
        <end position="26"/>
    </location>
</feature>
<sequence>MKPARMGRYANLGRQKSPHRRPKWTPPGKLGEFVTWWRGLPAKKKALFIVLPILAFLIIVPVVTYIMLANDIKDPERLMNRNNTGIVLQDTNGKAFYSVGRAEHRSDVALANISDSMKKALIASEDKDFYKHGGFNPLSILRALVTRTGGGSTLTQQLVKNTLLSDEHSYFRKYQELFMAIAVEQNYSKDQILAMYLNSVYFGENAFGVEEAAKAYFNTTPDKLDVAQSAMLVGLLPAPTAYSPISGNKNYAKERQNTVLSRMVKNGFITEDQKNAAATQELAYGAGAKKNEASIAPHFAEMVISQLSKKYGYEKVMRSGYQVKTTLDASAQQTLTGNIATQMKYINRMGGSNASGIIVDPTNGEVRALAGSADYNNEKWGKVNMVTTARQTGSSFKPIYYANALADGTITPATVFDDKVKDFGGGYVPRDADRRETSRGKASVRQALNWSLNIPSVEVMQKYGISKSISAAKKLGITTLSDNTSGYGLSLALGSAEIPLVEMANAYAAFANNGQQYDVTMVSEINNKFGKQIFAREHKGRQAISQQGAYLISNVLSDAATRARIFGSSITVPGNRTVAVKTGTTNDNRDAWAIGYNPQYVVGVWVGNNDNTVMRSGGSDMAGPIFKGTMSALLKGKADVKFNVPGGIVQRAVCRENGGLAAKAGGNTYNEYFMSGALPTESCNAEPTTISVCNLATGKVESIKEDEFSESKYSKDTANCKAAVEQVCDLSTGKVVSIDANEYNSTKYSRDTANCASSQRVTVCDTQTGKIVAIPKSQATASRYSRDTANCVAKDDDSDNDNTGGGTNNNGGSTTPSNPGGNTTPTNP</sequence>
<comment type="catalytic activity">
    <reaction evidence="8">
        <text>[GlcNAc-(1-&gt;4)-Mur2Ac(oyl-L-Ala-gamma-D-Glu-L-Lys-D-Ala-D-Ala)](n)-di-trans,octa-cis-undecaprenyl diphosphate + beta-D-GlcNAc-(1-&gt;4)-Mur2Ac(oyl-L-Ala-gamma-D-Glu-L-Lys-D-Ala-D-Ala)-di-trans,octa-cis-undecaprenyl diphosphate = [GlcNAc-(1-&gt;4)-Mur2Ac(oyl-L-Ala-gamma-D-Glu-L-Lys-D-Ala-D-Ala)](n+1)-di-trans,octa-cis-undecaprenyl diphosphate + di-trans,octa-cis-undecaprenyl diphosphate + H(+)</text>
        <dbReference type="Rhea" id="RHEA:23708"/>
        <dbReference type="Rhea" id="RHEA-COMP:9602"/>
        <dbReference type="Rhea" id="RHEA-COMP:9603"/>
        <dbReference type="ChEBI" id="CHEBI:15378"/>
        <dbReference type="ChEBI" id="CHEBI:58405"/>
        <dbReference type="ChEBI" id="CHEBI:60033"/>
        <dbReference type="ChEBI" id="CHEBI:78435"/>
        <dbReference type="EC" id="2.4.99.28"/>
    </reaction>
</comment>
<dbReference type="EMBL" id="CP124550">
    <property type="protein sequence ID" value="WIO46371.1"/>
    <property type="molecule type" value="Genomic_DNA"/>
</dbReference>
<evidence type="ECO:0000256" key="7">
    <source>
        <dbReference type="ARBA" id="ARBA00044770"/>
    </source>
</evidence>
<evidence type="ECO:0000256" key="8">
    <source>
        <dbReference type="ARBA" id="ARBA00049902"/>
    </source>
</evidence>
<dbReference type="InterPro" id="IPR001460">
    <property type="entry name" value="PCN-bd_Tpept"/>
</dbReference>
<feature type="compositionally biased region" description="Low complexity" evidence="9">
    <location>
        <begin position="810"/>
        <end position="828"/>
    </location>
</feature>
<evidence type="ECO:0000256" key="6">
    <source>
        <dbReference type="ARBA" id="ARBA00023268"/>
    </source>
</evidence>
<dbReference type="Proteomes" id="UP001177295">
    <property type="component" value="Chromosome"/>
</dbReference>
<gene>
    <name evidence="13" type="ORF">SEML1_0773</name>
</gene>
<feature type="transmembrane region" description="Helical" evidence="10">
    <location>
        <begin position="46"/>
        <end position="68"/>
    </location>
</feature>
<keyword evidence="4" id="KW-0808">Transferase</keyword>
<dbReference type="Pfam" id="PF00905">
    <property type="entry name" value="Transpeptidase"/>
    <property type="match status" value="1"/>
</dbReference>
<name>A0ABY8WWN8_9BACT</name>
<dbReference type="SUPFAM" id="SSF56601">
    <property type="entry name" value="beta-lactamase/transpeptidase-like"/>
    <property type="match status" value="1"/>
</dbReference>
<keyword evidence="10" id="KW-1133">Transmembrane helix</keyword>
<dbReference type="InterPro" id="IPR001264">
    <property type="entry name" value="Glyco_trans_51"/>
</dbReference>
<evidence type="ECO:0000256" key="3">
    <source>
        <dbReference type="ARBA" id="ARBA00022676"/>
    </source>
</evidence>
<evidence type="ECO:0000256" key="1">
    <source>
        <dbReference type="ARBA" id="ARBA00022645"/>
    </source>
</evidence>
<evidence type="ECO:0000259" key="11">
    <source>
        <dbReference type="Pfam" id="PF00905"/>
    </source>
</evidence>
<accession>A0ABY8WWN8</accession>
<evidence type="ECO:0000256" key="10">
    <source>
        <dbReference type="SAM" id="Phobius"/>
    </source>
</evidence>
<evidence type="ECO:0000313" key="13">
    <source>
        <dbReference type="EMBL" id="WIO46371.1"/>
    </source>
</evidence>
<evidence type="ECO:0000256" key="2">
    <source>
        <dbReference type="ARBA" id="ARBA00022670"/>
    </source>
</evidence>
<keyword evidence="1" id="KW-0121">Carboxypeptidase</keyword>
<keyword evidence="6" id="KW-0511">Multifunctional enzyme</keyword>
<evidence type="ECO:0000256" key="9">
    <source>
        <dbReference type="SAM" id="MobiDB-lite"/>
    </source>
</evidence>
<evidence type="ECO:0000256" key="4">
    <source>
        <dbReference type="ARBA" id="ARBA00022679"/>
    </source>
</evidence>
<dbReference type="InterPro" id="IPR023346">
    <property type="entry name" value="Lysozyme-like_dom_sf"/>
</dbReference>
<evidence type="ECO:0000313" key="14">
    <source>
        <dbReference type="Proteomes" id="UP001177295"/>
    </source>
</evidence>
<evidence type="ECO:0000256" key="5">
    <source>
        <dbReference type="ARBA" id="ARBA00022801"/>
    </source>
</evidence>
<evidence type="ECO:0000259" key="12">
    <source>
        <dbReference type="Pfam" id="PF00912"/>
    </source>
</evidence>